<dbReference type="AlphaFoldDB" id="A0A5C3QIJ4"/>
<keyword evidence="3" id="KW-1185">Reference proteome</keyword>
<gene>
    <name evidence="2" type="ORF">BDV98DRAFT_212520</name>
</gene>
<evidence type="ECO:0000313" key="2">
    <source>
        <dbReference type="EMBL" id="TFK98153.1"/>
    </source>
</evidence>
<reference evidence="2 3" key="1">
    <citation type="journal article" date="2019" name="Nat. Ecol. Evol.">
        <title>Megaphylogeny resolves global patterns of mushroom evolution.</title>
        <authorList>
            <person name="Varga T."/>
            <person name="Krizsan K."/>
            <person name="Foldi C."/>
            <person name="Dima B."/>
            <person name="Sanchez-Garcia M."/>
            <person name="Sanchez-Ramirez S."/>
            <person name="Szollosi G.J."/>
            <person name="Szarkandi J.G."/>
            <person name="Papp V."/>
            <person name="Albert L."/>
            <person name="Andreopoulos W."/>
            <person name="Angelini C."/>
            <person name="Antonin V."/>
            <person name="Barry K.W."/>
            <person name="Bougher N.L."/>
            <person name="Buchanan P."/>
            <person name="Buyck B."/>
            <person name="Bense V."/>
            <person name="Catcheside P."/>
            <person name="Chovatia M."/>
            <person name="Cooper J."/>
            <person name="Damon W."/>
            <person name="Desjardin D."/>
            <person name="Finy P."/>
            <person name="Geml J."/>
            <person name="Haridas S."/>
            <person name="Hughes K."/>
            <person name="Justo A."/>
            <person name="Karasinski D."/>
            <person name="Kautmanova I."/>
            <person name="Kiss B."/>
            <person name="Kocsube S."/>
            <person name="Kotiranta H."/>
            <person name="LaButti K.M."/>
            <person name="Lechner B.E."/>
            <person name="Liimatainen K."/>
            <person name="Lipzen A."/>
            <person name="Lukacs Z."/>
            <person name="Mihaltcheva S."/>
            <person name="Morgado L.N."/>
            <person name="Niskanen T."/>
            <person name="Noordeloos M.E."/>
            <person name="Ohm R.A."/>
            <person name="Ortiz-Santana B."/>
            <person name="Ovrebo C."/>
            <person name="Racz N."/>
            <person name="Riley R."/>
            <person name="Savchenko A."/>
            <person name="Shiryaev A."/>
            <person name="Soop K."/>
            <person name="Spirin V."/>
            <person name="Szebenyi C."/>
            <person name="Tomsovsky M."/>
            <person name="Tulloss R.E."/>
            <person name="Uehling J."/>
            <person name="Grigoriev I.V."/>
            <person name="Vagvolgyi C."/>
            <person name="Papp T."/>
            <person name="Martin F.M."/>
            <person name="Miettinen O."/>
            <person name="Hibbett D.S."/>
            <person name="Nagy L.G."/>
        </authorList>
    </citation>
    <scope>NUCLEOTIDE SEQUENCE [LARGE SCALE GENOMIC DNA]</scope>
    <source>
        <strain evidence="2 3">CBS 309.79</strain>
    </source>
</reference>
<accession>A0A5C3QIJ4</accession>
<feature type="region of interest" description="Disordered" evidence="1">
    <location>
        <begin position="94"/>
        <end position="143"/>
    </location>
</feature>
<organism evidence="2 3">
    <name type="scientific">Pterulicium gracile</name>
    <dbReference type="NCBI Taxonomy" id="1884261"/>
    <lineage>
        <taxon>Eukaryota</taxon>
        <taxon>Fungi</taxon>
        <taxon>Dikarya</taxon>
        <taxon>Basidiomycota</taxon>
        <taxon>Agaricomycotina</taxon>
        <taxon>Agaricomycetes</taxon>
        <taxon>Agaricomycetidae</taxon>
        <taxon>Agaricales</taxon>
        <taxon>Pleurotineae</taxon>
        <taxon>Pterulaceae</taxon>
        <taxon>Pterulicium</taxon>
    </lineage>
</organism>
<evidence type="ECO:0000313" key="3">
    <source>
        <dbReference type="Proteomes" id="UP000305067"/>
    </source>
</evidence>
<dbReference type="EMBL" id="ML178841">
    <property type="protein sequence ID" value="TFK98153.1"/>
    <property type="molecule type" value="Genomic_DNA"/>
</dbReference>
<feature type="compositionally biased region" description="Basic and acidic residues" evidence="1">
    <location>
        <begin position="119"/>
        <end position="143"/>
    </location>
</feature>
<sequence>MYPLASVCSVTGTRKVCKADVKLEWAATANRGDSWFKRKGDDSKRRHGSVLGLVREGKIADARSRREVLDRLECGHVHRHCDFMDKSDGLLIKPRTQTPSALKPESSPRSTPICLAERSSSKVERYHRRSQVERITEDRKSRA</sequence>
<protein>
    <submittedName>
        <fullName evidence="2">Uncharacterized protein</fullName>
    </submittedName>
</protein>
<dbReference type="Proteomes" id="UP000305067">
    <property type="component" value="Unassembled WGS sequence"/>
</dbReference>
<proteinExistence type="predicted"/>
<evidence type="ECO:0000256" key="1">
    <source>
        <dbReference type="SAM" id="MobiDB-lite"/>
    </source>
</evidence>
<name>A0A5C3QIJ4_9AGAR</name>